<evidence type="ECO:0000313" key="3">
    <source>
        <dbReference type="Proteomes" id="UP000195273"/>
    </source>
</evidence>
<keyword evidence="2" id="KW-0378">Hydrolase</keyword>
<dbReference type="PRINTS" id="PR01002">
    <property type="entry name" value="FLGFLGJ"/>
</dbReference>
<name>A0A1Y0EHG9_9RHOB</name>
<dbReference type="KEGG" id="lvs:LOKVESSMR4R_03472"/>
<dbReference type="GO" id="GO:0016798">
    <property type="term" value="F:hydrolase activity, acting on glycosyl bonds"/>
    <property type="evidence" value="ECO:0007669"/>
    <property type="project" value="UniProtKB-KW"/>
</dbReference>
<feature type="domain" description="Flagellar protein FlgJ N-terminal" evidence="1">
    <location>
        <begin position="55"/>
        <end position="101"/>
    </location>
</feature>
<reference evidence="2 3" key="1">
    <citation type="submission" date="2017-05" db="EMBL/GenBank/DDBJ databases">
        <title>Genome Sequence of Loktanella vestfoldensis Strain SMR4r Isolated from a Culture of the Diatom Skeletonema marinoi.</title>
        <authorList>
            <person name="Topel M."/>
            <person name="Pinder M.I.M."/>
            <person name="Johansson O.N."/>
            <person name="Kourtchenko O."/>
            <person name="Godhe A."/>
            <person name="Clarke A.K."/>
        </authorList>
    </citation>
    <scope>NUCLEOTIDE SEQUENCE [LARGE SCALE GENOMIC DNA]</scope>
    <source>
        <strain evidence="2 3">SMR4r</strain>
    </source>
</reference>
<proteinExistence type="predicted"/>
<gene>
    <name evidence="2" type="primary">flgJ</name>
    <name evidence="2" type="ORF">LOKVESSMR4R_03472</name>
</gene>
<dbReference type="RefSeq" id="WP_087211250.1">
    <property type="nucleotide sequence ID" value="NZ_CP021431.1"/>
</dbReference>
<sequence>MNSISSSAFNLATDAAFQSEQSKAATSDARLGTPAELAAVAEQFETIFVKAILSSARSAELSDPLLNSEGQKTFTQMLDAEYAGALAQRESLGIADAIVRQFQHRVRNGDAA</sequence>
<keyword evidence="3" id="KW-1185">Reference proteome</keyword>
<evidence type="ECO:0000313" key="2">
    <source>
        <dbReference type="EMBL" id="ARU02742.1"/>
    </source>
</evidence>
<keyword evidence="2" id="KW-0326">Glycosidase</keyword>
<protein>
    <submittedName>
        <fullName evidence="2">Peptidoglycan hydrolase FlgJ</fullName>
        <ecNumber evidence="2">3.2.1.-</ecNumber>
    </submittedName>
</protein>
<dbReference type="AlphaFoldDB" id="A0A1Y0EHG9"/>
<dbReference type="EMBL" id="CP021431">
    <property type="protein sequence ID" value="ARU02742.1"/>
    <property type="molecule type" value="Genomic_DNA"/>
</dbReference>
<dbReference type="Pfam" id="PF10135">
    <property type="entry name" value="Rod-binding"/>
    <property type="match status" value="1"/>
</dbReference>
<dbReference type="OrthoDB" id="8481704at2"/>
<accession>A0A1Y0EHG9</accession>
<dbReference type="Proteomes" id="UP000195273">
    <property type="component" value="Chromosome"/>
</dbReference>
<evidence type="ECO:0000259" key="1">
    <source>
        <dbReference type="Pfam" id="PF10135"/>
    </source>
</evidence>
<dbReference type="EC" id="3.2.1.-" evidence="2"/>
<dbReference type="InterPro" id="IPR019301">
    <property type="entry name" value="Flagellar_prot_FlgJ_N"/>
</dbReference>
<organism evidence="2 3">
    <name type="scientific">Yoonia vestfoldensis</name>
    <dbReference type="NCBI Taxonomy" id="245188"/>
    <lineage>
        <taxon>Bacteria</taxon>
        <taxon>Pseudomonadati</taxon>
        <taxon>Pseudomonadota</taxon>
        <taxon>Alphaproteobacteria</taxon>
        <taxon>Rhodobacterales</taxon>
        <taxon>Paracoccaceae</taxon>
        <taxon>Yoonia</taxon>
    </lineage>
</organism>